<keyword evidence="10" id="KW-0732">Signal</keyword>
<keyword evidence="3" id="KW-0479">Metal-binding</keyword>
<dbReference type="PROSITE" id="PS00080">
    <property type="entry name" value="MULTICOPPER_OXIDASE2"/>
    <property type="match status" value="1"/>
</dbReference>
<evidence type="ECO:0000256" key="7">
    <source>
        <dbReference type="ARBA" id="ARBA00042896"/>
    </source>
</evidence>
<dbReference type="PROSITE" id="PS51318">
    <property type="entry name" value="TAT"/>
    <property type="match status" value="1"/>
</dbReference>
<comment type="caution">
    <text evidence="13">The sequence shown here is derived from an EMBL/GenBank/DDBJ whole genome shotgun (WGS) entry which is preliminary data.</text>
</comment>
<evidence type="ECO:0000259" key="11">
    <source>
        <dbReference type="Pfam" id="PF07731"/>
    </source>
</evidence>
<keyword evidence="14" id="KW-1185">Reference proteome</keyword>
<evidence type="ECO:0000256" key="8">
    <source>
        <dbReference type="ARBA" id="ARBA00043090"/>
    </source>
</evidence>
<dbReference type="Pfam" id="PF07732">
    <property type="entry name" value="Cu-oxidase_3"/>
    <property type="match status" value="1"/>
</dbReference>
<comment type="subunit">
    <text evidence="2">Monomer.</text>
</comment>
<keyword evidence="4" id="KW-0560">Oxidoreductase</keyword>
<evidence type="ECO:0000256" key="10">
    <source>
        <dbReference type="SAM" id="SignalP"/>
    </source>
</evidence>
<comment type="similarity">
    <text evidence="1">Belongs to the multicopper oxidase family.</text>
</comment>
<evidence type="ECO:0000256" key="9">
    <source>
        <dbReference type="ARBA" id="ARBA00048092"/>
    </source>
</evidence>
<dbReference type="PANTHER" id="PTHR48267:SF1">
    <property type="entry name" value="BILIRUBIN OXIDASE"/>
    <property type="match status" value="1"/>
</dbReference>
<dbReference type="EMBL" id="BAAAHP010000134">
    <property type="protein sequence ID" value="GAA0946944.1"/>
    <property type="molecule type" value="Genomic_DNA"/>
</dbReference>
<dbReference type="RefSeq" id="WP_343943555.1">
    <property type="nucleotide sequence ID" value="NZ_BAAAHP010000134.1"/>
</dbReference>
<dbReference type="EC" id="1.16.3.4" evidence="5"/>
<organism evidence="13 14">
    <name type="scientific">Pseudonocardia zijingensis</name>
    <dbReference type="NCBI Taxonomy" id="153376"/>
    <lineage>
        <taxon>Bacteria</taxon>
        <taxon>Bacillati</taxon>
        <taxon>Actinomycetota</taxon>
        <taxon>Actinomycetes</taxon>
        <taxon>Pseudonocardiales</taxon>
        <taxon>Pseudonocardiaceae</taxon>
        <taxon>Pseudonocardia</taxon>
    </lineage>
</organism>
<feature type="chain" id="PRO_5046060753" description="Multicopper oxidase CueO" evidence="10">
    <location>
        <begin position="22"/>
        <end position="518"/>
    </location>
</feature>
<feature type="domain" description="Plastocyanin-like" evidence="12">
    <location>
        <begin position="81"/>
        <end position="140"/>
    </location>
</feature>
<sequence length="518" mass="56474">MTARLSRRGFLGMLGGAAALAALPACGPGATAGSTGEVLTSAVPLPERFRVPLPVPPVARPVGVDGTGAQVYRVTQRVAEAEILPGMRTPVLGYDGIFPGPTFDTRRGQPLVVRHRNELPVPTVVHLHGGHTPAEHDGWPLDLVLPVGRTADRAAHHGMLGDVVVGEREHRYPNDQRAATLWYHDHRMDFTGPAVYRGLAGFHIVRDEVEDALPLPRGERELPLMICDRAFAADGSFAYPGLDQGMRSLPGVEDDWMEGVLGDVVLVNGAPWPVHEVDAARYRLRLLNSSNARRYRLVLTVPGGPDLPWVQIGSDAGLLAAPLEHQVIDIAPGERFDVLVDFSVLPVGTEVTMVNALDPGSAGRVMRFRVVRPAPDDSRVPARLAEVEPLVPPAGEPHRTFRFNRGDVGDHRGWTINGTSFDPDTSLADIRLGETEVWRFVTDVHHPVHVHLDPFQVLRRGTGGPGDFDAGWKDTVDVRPAEVVDVAVRFTDHAGRFLVHCHNLEHEDMAMMATIRTL</sequence>
<evidence type="ECO:0000256" key="2">
    <source>
        <dbReference type="ARBA" id="ARBA00011245"/>
    </source>
</evidence>
<evidence type="ECO:0000256" key="3">
    <source>
        <dbReference type="ARBA" id="ARBA00022723"/>
    </source>
</evidence>
<name>A0ABP4BAI6_9PSEU</name>
<evidence type="ECO:0000259" key="12">
    <source>
        <dbReference type="Pfam" id="PF07732"/>
    </source>
</evidence>
<evidence type="ECO:0000313" key="14">
    <source>
        <dbReference type="Proteomes" id="UP001499967"/>
    </source>
</evidence>
<reference evidence="14" key="1">
    <citation type="journal article" date="2019" name="Int. J. Syst. Evol. Microbiol.">
        <title>The Global Catalogue of Microorganisms (GCM) 10K type strain sequencing project: providing services to taxonomists for standard genome sequencing and annotation.</title>
        <authorList>
            <consortium name="The Broad Institute Genomics Platform"/>
            <consortium name="The Broad Institute Genome Sequencing Center for Infectious Disease"/>
            <person name="Wu L."/>
            <person name="Ma J."/>
        </authorList>
    </citation>
    <scope>NUCLEOTIDE SEQUENCE [LARGE SCALE GENOMIC DNA]</scope>
    <source>
        <strain evidence="14">JCM 11117</strain>
    </source>
</reference>
<dbReference type="InterPro" id="IPR006311">
    <property type="entry name" value="TAT_signal"/>
</dbReference>
<evidence type="ECO:0000256" key="1">
    <source>
        <dbReference type="ARBA" id="ARBA00010609"/>
    </source>
</evidence>
<dbReference type="InterPro" id="IPR045087">
    <property type="entry name" value="Cu-oxidase_fam"/>
</dbReference>
<dbReference type="InterPro" id="IPR011706">
    <property type="entry name" value="Cu-oxidase_C"/>
</dbReference>
<evidence type="ECO:0000256" key="5">
    <source>
        <dbReference type="ARBA" id="ARBA00038978"/>
    </source>
</evidence>
<dbReference type="Gene3D" id="2.60.40.420">
    <property type="entry name" value="Cupredoxins - blue copper proteins"/>
    <property type="match status" value="4"/>
</dbReference>
<dbReference type="Proteomes" id="UP001499967">
    <property type="component" value="Unassembled WGS sequence"/>
</dbReference>
<evidence type="ECO:0000256" key="4">
    <source>
        <dbReference type="ARBA" id="ARBA00023002"/>
    </source>
</evidence>
<dbReference type="Pfam" id="PF07731">
    <property type="entry name" value="Cu-oxidase_2"/>
    <property type="match status" value="1"/>
</dbReference>
<accession>A0ABP4BAI6</accession>
<dbReference type="PANTHER" id="PTHR48267">
    <property type="entry name" value="CUPREDOXIN SUPERFAMILY PROTEIN"/>
    <property type="match status" value="1"/>
</dbReference>
<feature type="domain" description="Plastocyanin-like" evidence="11">
    <location>
        <begin position="410"/>
        <end position="516"/>
    </location>
</feature>
<dbReference type="InterPro" id="IPR002355">
    <property type="entry name" value="Cu_oxidase_Cu_BS"/>
</dbReference>
<proteinExistence type="inferred from homology"/>
<evidence type="ECO:0000256" key="6">
    <source>
        <dbReference type="ARBA" id="ARBA00041027"/>
    </source>
</evidence>
<comment type="catalytic activity">
    <reaction evidence="9">
        <text>4 Cu(+) + O2 + 4 H(+) = 4 Cu(2+) + 2 H2O</text>
        <dbReference type="Rhea" id="RHEA:30083"/>
        <dbReference type="ChEBI" id="CHEBI:15377"/>
        <dbReference type="ChEBI" id="CHEBI:15378"/>
        <dbReference type="ChEBI" id="CHEBI:15379"/>
        <dbReference type="ChEBI" id="CHEBI:29036"/>
        <dbReference type="ChEBI" id="CHEBI:49552"/>
        <dbReference type="EC" id="1.16.3.4"/>
    </reaction>
    <physiologicalReaction direction="left-to-right" evidence="9">
        <dbReference type="Rhea" id="RHEA:30084"/>
    </physiologicalReaction>
</comment>
<dbReference type="InterPro" id="IPR011707">
    <property type="entry name" value="Cu-oxidase-like_N"/>
</dbReference>
<dbReference type="SUPFAM" id="SSF49503">
    <property type="entry name" value="Cupredoxins"/>
    <property type="match status" value="3"/>
</dbReference>
<dbReference type="InterPro" id="IPR008972">
    <property type="entry name" value="Cupredoxin"/>
</dbReference>
<gene>
    <name evidence="13" type="ORF">GCM10009559_45700</name>
</gene>
<evidence type="ECO:0000313" key="13">
    <source>
        <dbReference type="EMBL" id="GAA0946944.1"/>
    </source>
</evidence>
<protein>
    <recommendedName>
        <fullName evidence="6">Multicopper oxidase CueO</fullName>
        <ecNumber evidence="5">1.16.3.4</ecNumber>
    </recommendedName>
    <alternativeName>
        <fullName evidence="7">Copper efflux oxidase</fullName>
    </alternativeName>
    <alternativeName>
        <fullName evidence="8">Cuprous oxidase</fullName>
    </alternativeName>
</protein>
<feature type="signal peptide" evidence="10">
    <location>
        <begin position="1"/>
        <end position="21"/>
    </location>
</feature>